<evidence type="ECO:0000256" key="2">
    <source>
        <dbReference type="ARBA" id="ARBA00022729"/>
    </source>
</evidence>
<keyword evidence="2" id="KW-0732">Signal</keyword>
<dbReference type="NCBIfam" id="NF047847">
    <property type="entry name" value="SS_mature_LptM"/>
    <property type="match status" value="1"/>
</dbReference>
<keyword evidence="8" id="KW-1185">Reference proteome</keyword>
<dbReference type="AlphaFoldDB" id="A0A498CDZ3"/>
<keyword evidence="5" id="KW-0998">Cell outer membrane</keyword>
<evidence type="ECO:0000256" key="1">
    <source>
        <dbReference type="ARBA" id="ARBA00004459"/>
    </source>
</evidence>
<proteinExistence type="predicted"/>
<keyword evidence="6 7" id="KW-0449">Lipoprotein</keyword>
<accession>A0A498CDZ3</accession>
<sequence>MRATLLTLLLLLTLAAALTGCGQKGDLYMPEDETEQS</sequence>
<dbReference type="EMBL" id="RCDA01000001">
    <property type="protein sequence ID" value="RLK51540.1"/>
    <property type="molecule type" value="Genomic_DNA"/>
</dbReference>
<evidence type="ECO:0000256" key="5">
    <source>
        <dbReference type="ARBA" id="ARBA00023237"/>
    </source>
</evidence>
<reference evidence="7 8" key="1">
    <citation type="submission" date="2018-10" db="EMBL/GenBank/DDBJ databases">
        <title>Genomic Encyclopedia of Type Strains, Phase IV (KMG-IV): sequencing the most valuable type-strain genomes for metagenomic binning, comparative biology and taxonomic classification.</title>
        <authorList>
            <person name="Goeker M."/>
        </authorList>
    </citation>
    <scope>NUCLEOTIDE SEQUENCE [LARGE SCALE GENOMIC DNA]</scope>
    <source>
        <strain evidence="7 8">DSM 12769</strain>
    </source>
</reference>
<gene>
    <name evidence="7" type="ORF">DFR31_1483</name>
</gene>
<dbReference type="InterPro" id="IPR032831">
    <property type="entry name" value="LptM_cons"/>
</dbReference>
<dbReference type="Pfam" id="PF13627">
    <property type="entry name" value="LptM_cons"/>
    <property type="match status" value="1"/>
</dbReference>
<protein>
    <submittedName>
        <fullName evidence="7">Putative lipoprotein</fullName>
    </submittedName>
</protein>
<comment type="subcellular location">
    <subcellularLocation>
        <location evidence="1">Cell outer membrane</location>
        <topology evidence="1">Lipid-anchor</topology>
    </subcellularLocation>
</comment>
<dbReference type="GO" id="GO:0009279">
    <property type="term" value="C:cell outer membrane"/>
    <property type="evidence" value="ECO:0007669"/>
    <property type="project" value="UniProtKB-SubCell"/>
</dbReference>
<dbReference type="Proteomes" id="UP000275461">
    <property type="component" value="Unassembled WGS sequence"/>
</dbReference>
<comment type="caution">
    <text evidence="7">The sequence shown here is derived from an EMBL/GenBank/DDBJ whole genome shotgun (WGS) entry which is preliminary data.</text>
</comment>
<name>A0A498CDZ3_9GAMM</name>
<keyword evidence="4" id="KW-0564">Palmitate</keyword>
<evidence type="ECO:0000256" key="4">
    <source>
        <dbReference type="ARBA" id="ARBA00023139"/>
    </source>
</evidence>
<keyword evidence="3" id="KW-0472">Membrane</keyword>
<evidence type="ECO:0000256" key="6">
    <source>
        <dbReference type="ARBA" id="ARBA00023288"/>
    </source>
</evidence>
<organism evidence="7 8">
    <name type="scientific">Alkalispirillum mobile</name>
    <dbReference type="NCBI Taxonomy" id="85925"/>
    <lineage>
        <taxon>Bacteria</taxon>
        <taxon>Pseudomonadati</taxon>
        <taxon>Pseudomonadota</taxon>
        <taxon>Gammaproteobacteria</taxon>
        <taxon>Chromatiales</taxon>
        <taxon>Ectothiorhodospiraceae</taxon>
        <taxon>Alkalispirillum</taxon>
    </lineage>
</organism>
<evidence type="ECO:0000256" key="3">
    <source>
        <dbReference type="ARBA" id="ARBA00023136"/>
    </source>
</evidence>
<evidence type="ECO:0000313" key="7">
    <source>
        <dbReference type="EMBL" id="RLK51540.1"/>
    </source>
</evidence>
<evidence type="ECO:0000313" key="8">
    <source>
        <dbReference type="Proteomes" id="UP000275461"/>
    </source>
</evidence>
<dbReference type="RefSeq" id="WP_121441945.1">
    <property type="nucleotide sequence ID" value="NZ_RCDA01000001.1"/>
</dbReference>
<dbReference type="PROSITE" id="PS51257">
    <property type="entry name" value="PROKAR_LIPOPROTEIN"/>
    <property type="match status" value="1"/>
</dbReference>